<feature type="non-terminal residue" evidence="7">
    <location>
        <position position="378"/>
    </location>
</feature>
<feature type="non-terminal residue" evidence="7">
    <location>
        <position position="1"/>
    </location>
</feature>
<proteinExistence type="predicted"/>
<comment type="caution">
    <text evidence="7">The sequence shown here is derived from an EMBL/GenBank/DDBJ whole genome shotgun (WGS) entry which is preliminary data.</text>
</comment>
<evidence type="ECO:0000256" key="5">
    <source>
        <dbReference type="SAM" id="MobiDB-lite"/>
    </source>
</evidence>
<gene>
    <name evidence="7" type="ORF">MNOR_LOCUS25916</name>
</gene>
<evidence type="ECO:0000259" key="6">
    <source>
        <dbReference type="Pfam" id="PF23203"/>
    </source>
</evidence>
<keyword evidence="8" id="KW-1185">Reference proteome</keyword>
<dbReference type="Proteomes" id="UP001497623">
    <property type="component" value="Unassembled WGS sequence"/>
</dbReference>
<dbReference type="EMBL" id="CAXKWB010025269">
    <property type="protein sequence ID" value="CAL4127762.1"/>
    <property type="molecule type" value="Genomic_DNA"/>
</dbReference>
<dbReference type="AlphaFoldDB" id="A0AAV2RML9"/>
<feature type="region of interest" description="Disordered" evidence="5">
    <location>
        <begin position="153"/>
        <end position="226"/>
    </location>
</feature>
<accession>A0AAV2RML9</accession>
<organism evidence="7 8">
    <name type="scientific">Meganyctiphanes norvegica</name>
    <name type="common">Northern krill</name>
    <name type="synonym">Thysanopoda norvegica</name>
    <dbReference type="NCBI Taxonomy" id="48144"/>
    <lineage>
        <taxon>Eukaryota</taxon>
        <taxon>Metazoa</taxon>
        <taxon>Ecdysozoa</taxon>
        <taxon>Arthropoda</taxon>
        <taxon>Crustacea</taxon>
        <taxon>Multicrustacea</taxon>
        <taxon>Malacostraca</taxon>
        <taxon>Eumalacostraca</taxon>
        <taxon>Eucarida</taxon>
        <taxon>Euphausiacea</taxon>
        <taxon>Euphausiidae</taxon>
        <taxon>Meganyctiphanes</taxon>
    </lineage>
</organism>
<feature type="compositionally biased region" description="Polar residues" evidence="5">
    <location>
        <begin position="354"/>
        <end position="378"/>
    </location>
</feature>
<sequence length="378" mass="42145">RWLKERESLGRQLEKIMRRRERTDPSDITSYNDLNDQVDALRANLDYIHENIQESQQNIMSMEESKETSELLDPDRLSTGIGIEESQYLINKLITMTVSQATLAAQRQAAISELEGKMKQMEQTTSVQEQLLAHVLGDKDLEVYSLMSSLVAAEDNTPVSTESSRSNSPVDGLMESSATSLVFSTDSLKRRDKARRKNPTTEDMLFTNGSEKNGNGSTDTSANTTPNVTVVGIMPVNAMERMTASIEGPLVTDDGHLMPPPSSRVIQRVTSAPNALKNLMANRPEKPSPILSRKNYDRQESTSPRLGRRSYTSLSTSNLNYVRQNSADNNPEMTPPTSPTMYRRSTSRDENVFSRLTSTPSVKENRPDTGTINPHTGR</sequence>
<keyword evidence="2" id="KW-0493">Microtubule</keyword>
<evidence type="ECO:0000256" key="3">
    <source>
        <dbReference type="ARBA" id="ARBA00023054"/>
    </source>
</evidence>
<evidence type="ECO:0000256" key="4">
    <source>
        <dbReference type="SAM" id="Coils"/>
    </source>
</evidence>
<name>A0AAV2RML9_MEGNR</name>
<dbReference type="CDD" id="cd22248">
    <property type="entry name" value="Rcc_KIF21"/>
    <property type="match status" value="1"/>
</dbReference>
<feature type="compositionally biased region" description="Polar residues" evidence="5">
    <location>
        <begin position="157"/>
        <end position="169"/>
    </location>
</feature>
<evidence type="ECO:0000256" key="2">
    <source>
        <dbReference type="ARBA" id="ARBA00022701"/>
    </source>
</evidence>
<feature type="compositionally biased region" description="Polar residues" evidence="5">
    <location>
        <begin position="207"/>
        <end position="226"/>
    </location>
</feature>
<feature type="region of interest" description="Disordered" evidence="5">
    <location>
        <begin position="278"/>
        <end position="378"/>
    </location>
</feature>
<evidence type="ECO:0000313" key="8">
    <source>
        <dbReference type="Proteomes" id="UP001497623"/>
    </source>
</evidence>
<feature type="compositionally biased region" description="Polar residues" evidence="5">
    <location>
        <begin position="310"/>
        <end position="332"/>
    </location>
</feature>
<reference evidence="7 8" key="1">
    <citation type="submission" date="2024-05" db="EMBL/GenBank/DDBJ databases">
        <authorList>
            <person name="Wallberg A."/>
        </authorList>
    </citation>
    <scope>NUCLEOTIDE SEQUENCE [LARGE SCALE GENOMIC DNA]</scope>
</reference>
<feature type="domain" description="KIF21A/B second helical" evidence="6">
    <location>
        <begin position="1"/>
        <end position="121"/>
    </location>
</feature>
<evidence type="ECO:0000313" key="7">
    <source>
        <dbReference type="EMBL" id="CAL4127762.1"/>
    </source>
</evidence>
<evidence type="ECO:0000256" key="1">
    <source>
        <dbReference type="ARBA" id="ARBA00022490"/>
    </source>
</evidence>
<dbReference type="Pfam" id="PF23203">
    <property type="entry name" value="KIF21A"/>
    <property type="match status" value="1"/>
</dbReference>
<dbReference type="InterPro" id="IPR056532">
    <property type="entry name" value="KIF21A/B_hel_2"/>
</dbReference>
<feature type="coiled-coil region" evidence="4">
    <location>
        <begin position="31"/>
        <end position="58"/>
    </location>
</feature>
<protein>
    <recommendedName>
        <fullName evidence="6">KIF21A/B second helical domain-containing protein</fullName>
    </recommendedName>
</protein>
<feature type="compositionally biased region" description="Polar residues" evidence="5">
    <location>
        <begin position="176"/>
        <end position="186"/>
    </location>
</feature>
<dbReference type="GO" id="GO:0005874">
    <property type="term" value="C:microtubule"/>
    <property type="evidence" value="ECO:0007669"/>
    <property type="project" value="UniProtKB-KW"/>
</dbReference>
<keyword evidence="3 4" id="KW-0175">Coiled coil</keyword>
<keyword evidence="1" id="KW-0963">Cytoplasm</keyword>